<protein>
    <submittedName>
        <fullName evidence="1">Uncharacterized protein</fullName>
    </submittedName>
</protein>
<evidence type="ECO:0000313" key="1">
    <source>
        <dbReference type="EMBL" id="EKN68413.1"/>
    </source>
</evidence>
<organism evidence="1 2">
    <name type="scientific">Schinkia azotoformans LMG 9581</name>
    <dbReference type="NCBI Taxonomy" id="1131731"/>
    <lineage>
        <taxon>Bacteria</taxon>
        <taxon>Bacillati</taxon>
        <taxon>Bacillota</taxon>
        <taxon>Bacilli</taxon>
        <taxon>Bacillales</taxon>
        <taxon>Bacillaceae</taxon>
        <taxon>Calidifontibacillus/Schinkia group</taxon>
        <taxon>Schinkia</taxon>
    </lineage>
</organism>
<proteinExistence type="predicted"/>
<accession>K6DJV2</accession>
<name>K6DJV2_SCHAZ</name>
<evidence type="ECO:0000313" key="2">
    <source>
        <dbReference type="Proteomes" id="UP000006315"/>
    </source>
</evidence>
<comment type="caution">
    <text evidence="1">The sequence shown here is derived from an EMBL/GenBank/DDBJ whole genome shotgun (WGS) entry which is preliminary data.</text>
</comment>
<sequence length="81" mass="9840">MINKKFIKEVQFKMAKRISELYEHELIEMAAKNLQKEQIKREWFSRWGLEFPMIRTAFGVKKYGEDYTAKTEMKNKEYVAI</sequence>
<dbReference type="AlphaFoldDB" id="K6DJV2"/>
<keyword evidence="2" id="KW-1185">Reference proteome</keyword>
<dbReference type="PATRIC" id="fig|1131731.3.peg.1084"/>
<reference evidence="1 2" key="1">
    <citation type="journal article" date="2012" name="Front. Microbiol.">
        <title>Redundancy and modularity in membrane-associated dissimilatory nitrate reduction in Bacillus.</title>
        <authorList>
            <person name="Heylen K."/>
            <person name="Keltjens J."/>
        </authorList>
    </citation>
    <scope>NUCLEOTIDE SEQUENCE [LARGE SCALE GENOMIC DNA]</scope>
    <source>
        <strain evidence="1 2">LMG 9581</strain>
    </source>
</reference>
<gene>
    <name evidence="1" type="ORF">BAZO_05205</name>
</gene>
<dbReference type="STRING" id="1131731.BAZO_05205"/>
<dbReference type="Proteomes" id="UP000006315">
    <property type="component" value="Unassembled WGS sequence"/>
</dbReference>
<dbReference type="EMBL" id="AJLR01000040">
    <property type="protein sequence ID" value="EKN68413.1"/>
    <property type="molecule type" value="Genomic_DNA"/>
</dbReference>